<dbReference type="GeneID" id="54403074"/>
<dbReference type="RefSeq" id="XP_033524104.1">
    <property type="nucleotide sequence ID" value="XM_033662642.1"/>
</dbReference>
<sequence length="170" mass="19314">MHADAHCIIQCRLHCGLLKAHWSGSAILTGMYSSKNTLEQIRYRMCGGSFFAIEGLYVIARLYLSLHKTSQSSHRNIPHHVYRTSSVITGSPRDILCSIYYIVFGNKEGNDQTEQCPIRQDVVGEDKNSVYLEMAVIFKATCAHWGNPTYSEDQSMTEAESMRSWPEPKY</sequence>
<dbReference type="Proteomes" id="UP000799771">
    <property type="component" value="Unassembled WGS sequence"/>
</dbReference>
<proteinExistence type="predicted"/>
<dbReference type="AlphaFoldDB" id="A0A6A6AFK9"/>
<dbReference type="EMBL" id="ML977505">
    <property type="protein sequence ID" value="KAF2129717.1"/>
    <property type="molecule type" value="Genomic_DNA"/>
</dbReference>
<gene>
    <name evidence="1" type="ORF">P153DRAFT_222724</name>
</gene>
<keyword evidence="2" id="KW-1185">Reference proteome</keyword>
<organism evidence="1 2">
    <name type="scientific">Dothidotthia symphoricarpi CBS 119687</name>
    <dbReference type="NCBI Taxonomy" id="1392245"/>
    <lineage>
        <taxon>Eukaryota</taxon>
        <taxon>Fungi</taxon>
        <taxon>Dikarya</taxon>
        <taxon>Ascomycota</taxon>
        <taxon>Pezizomycotina</taxon>
        <taxon>Dothideomycetes</taxon>
        <taxon>Pleosporomycetidae</taxon>
        <taxon>Pleosporales</taxon>
        <taxon>Dothidotthiaceae</taxon>
        <taxon>Dothidotthia</taxon>
    </lineage>
</organism>
<protein>
    <submittedName>
        <fullName evidence="1">Uncharacterized protein</fullName>
    </submittedName>
</protein>
<accession>A0A6A6AFK9</accession>
<evidence type="ECO:0000313" key="2">
    <source>
        <dbReference type="Proteomes" id="UP000799771"/>
    </source>
</evidence>
<reference evidence="1" key="1">
    <citation type="journal article" date="2020" name="Stud. Mycol.">
        <title>101 Dothideomycetes genomes: a test case for predicting lifestyles and emergence of pathogens.</title>
        <authorList>
            <person name="Haridas S."/>
            <person name="Albert R."/>
            <person name="Binder M."/>
            <person name="Bloem J."/>
            <person name="Labutti K."/>
            <person name="Salamov A."/>
            <person name="Andreopoulos B."/>
            <person name="Baker S."/>
            <person name="Barry K."/>
            <person name="Bills G."/>
            <person name="Bluhm B."/>
            <person name="Cannon C."/>
            <person name="Castanera R."/>
            <person name="Culley D."/>
            <person name="Daum C."/>
            <person name="Ezra D."/>
            <person name="Gonzalez J."/>
            <person name="Henrissat B."/>
            <person name="Kuo A."/>
            <person name="Liang C."/>
            <person name="Lipzen A."/>
            <person name="Lutzoni F."/>
            <person name="Magnuson J."/>
            <person name="Mondo S."/>
            <person name="Nolan M."/>
            <person name="Ohm R."/>
            <person name="Pangilinan J."/>
            <person name="Park H.-J."/>
            <person name="Ramirez L."/>
            <person name="Alfaro M."/>
            <person name="Sun H."/>
            <person name="Tritt A."/>
            <person name="Yoshinaga Y."/>
            <person name="Zwiers L.-H."/>
            <person name="Turgeon B."/>
            <person name="Goodwin S."/>
            <person name="Spatafora J."/>
            <person name="Crous P."/>
            <person name="Grigoriev I."/>
        </authorList>
    </citation>
    <scope>NUCLEOTIDE SEQUENCE</scope>
    <source>
        <strain evidence="1">CBS 119687</strain>
    </source>
</reference>
<name>A0A6A6AFK9_9PLEO</name>
<evidence type="ECO:0000313" key="1">
    <source>
        <dbReference type="EMBL" id="KAF2129717.1"/>
    </source>
</evidence>